<keyword evidence="4" id="KW-0812">Transmembrane</keyword>
<evidence type="ECO:0000313" key="10">
    <source>
        <dbReference type="EMBL" id="MDT0557993.1"/>
    </source>
</evidence>
<dbReference type="InterPro" id="IPR041700">
    <property type="entry name" value="OMP_b-brl_3"/>
</dbReference>
<sequence length="809" mass="91419">MGILFCFSFSVALSQDYSISGKVVDANNEPMSFVTILLSKQIVNSGFADPIGTSTDDDGTFILDDLEPGTYKMIASFIGYKTVTLPIELKGNLNLKIITLEEDIESLDQVELVVRKPTFKRSADRLTFNIANTAIAEGNMLQALRSTPGVLVMDGGLSVKGSAPTVYINNRKVQLTADELTQLLESSSANSVKSIEVITNPSARFDAESGTVINIIMSKNIAIGYRGSVFTNYTQGVFPRYQAGTRQSFKNKSIGFTANYSYTKSKINRDTNDEINYFNAAETAIAEVWNSNINRNTWSETHNLNFNFDWFINEHNTLSLSNSMLFLPYFKYVIDNGTTIQDASNNFLSRFTADNNVNDEKYNIGLDLNFNHHFKNGASLVLNGHYTTYDYDRTQDVISNFFDSNNQFTNASAFNTIANQSTEIITSNLDYSTSISENSELEAGLKFSNVKTESSINQFDVDLTTGANTLDVSNSDVFNYDEYVYAGYSNYSLDTDAWSLSLGIRAEQTNIDAFSVATNSTNTQDYLEWFPNASIQYTFSDNFAMYANYKRSLTRPNYTALNPFNFFINENTVVTGNPGLVPTFLDHYVFGISFLELFTFEAYYQNYDGSILEVPRQNNSTNILEYTSINLDKTVDFGFDFAVDFYPTDRWNVYAVTSFYNITEETKINNNFVKLDQWANYSILSNNISFLEDSSLNVNLDLTWVGKSLQGLQTIEDRLFSSLAISKSILKKKAVISLAIEDMFNYQDQRYGTRYLNQFSSNNVDVDSRYVRLGFRYKFGNTTLQTREKELTEDEEKEQNRLNALGNKN</sequence>
<evidence type="ECO:0000256" key="7">
    <source>
        <dbReference type="ARBA" id="ARBA00023237"/>
    </source>
</evidence>
<name>A0ABU2YIJ5_9FLAO</name>
<keyword evidence="2" id="KW-0813">Transport</keyword>
<dbReference type="Proteomes" id="UP001259492">
    <property type="component" value="Unassembled WGS sequence"/>
</dbReference>
<dbReference type="InterPro" id="IPR039426">
    <property type="entry name" value="TonB-dep_rcpt-like"/>
</dbReference>
<dbReference type="InterPro" id="IPR036942">
    <property type="entry name" value="Beta-barrel_TonB_sf"/>
</dbReference>
<accession>A0ABU2YIJ5</accession>
<dbReference type="SUPFAM" id="SSF56935">
    <property type="entry name" value="Porins"/>
    <property type="match status" value="1"/>
</dbReference>
<dbReference type="Pfam" id="PF13715">
    <property type="entry name" value="CarbopepD_reg_2"/>
    <property type="match status" value="1"/>
</dbReference>
<protein>
    <submittedName>
        <fullName evidence="10">Outer membrane beta-barrel family protein</fullName>
    </submittedName>
</protein>
<dbReference type="PANTHER" id="PTHR30069">
    <property type="entry name" value="TONB-DEPENDENT OUTER MEMBRANE RECEPTOR"/>
    <property type="match status" value="1"/>
</dbReference>
<evidence type="ECO:0000256" key="2">
    <source>
        <dbReference type="ARBA" id="ARBA00022448"/>
    </source>
</evidence>
<feature type="domain" description="Outer membrane protein beta-barrel" evidence="9">
    <location>
        <begin position="372"/>
        <end position="777"/>
    </location>
</feature>
<dbReference type="Gene3D" id="2.40.170.20">
    <property type="entry name" value="TonB-dependent receptor, beta-barrel domain"/>
    <property type="match status" value="1"/>
</dbReference>
<comment type="subcellular location">
    <subcellularLocation>
        <location evidence="1">Cell outer membrane</location>
        <topology evidence="1">Multi-pass membrane protein</topology>
    </subcellularLocation>
</comment>
<dbReference type="SUPFAM" id="SSF49452">
    <property type="entry name" value="Starch-binding domain-like"/>
    <property type="match status" value="1"/>
</dbReference>
<gene>
    <name evidence="10" type="ORF">RM697_05010</name>
</gene>
<dbReference type="Gene3D" id="2.60.40.1120">
    <property type="entry name" value="Carboxypeptidase-like, regulatory domain"/>
    <property type="match status" value="1"/>
</dbReference>
<dbReference type="InterPro" id="IPR013784">
    <property type="entry name" value="Carb-bd-like_fold"/>
</dbReference>
<organism evidence="10 11">
    <name type="scientific">Microcosmobacter mediterraneus</name>
    <dbReference type="NCBI Taxonomy" id="3075607"/>
    <lineage>
        <taxon>Bacteria</taxon>
        <taxon>Pseudomonadati</taxon>
        <taxon>Bacteroidota</taxon>
        <taxon>Flavobacteriia</taxon>
        <taxon>Flavobacteriales</taxon>
        <taxon>Flavobacteriaceae</taxon>
        <taxon>Microcosmobacter</taxon>
    </lineage>
</organism>
<feature type="region of interest" description="Disordered" evidence="8">
    <location>
        <begin position="788"/>
        <end position="809"/>
    </location>
</feature>
<keyword evidence="3" id="KW-1134">Transmembrane beta strand</keyword>
<evidence type="ECO:0000313" key="11">
    <source>
        <dbReference type="Proteomes" id="UP001259492"/>
    </source>
</evidence>
<comment type="caution">
    <text evidence="10">The sequence shown here is derived from an EMBL/GenBank/DDBJ whole genome shotgun (WGS) entry which is preliminary data.</text>
</comment>
<evidence type="ECO:0000259" key="9">
    <source>
        <dbReference type="Pfam" id="PF14905"/>
    </source>
</evidence>
<keyword evidence="6" id="KW-0472">Membrane</keyword>
<keyword evidence="5" id="KW-0732">Signal</keyword>
<proteinExistence type="predicted"/>
<evidence type="ECO:0000256" key="5">
    <source>
        <dbReference type="ARBA" id="ARBA00022729"/>
    </source>
</evidence>
<evidence type="ECO:0000256" key="4">
    <source>
        <dbReference type="ARBA" id="ARBA00022692"/>
    </source>
</evidence>
<keyword evidence="11" id="KW-1185">Reference proteome</keyword>
<evidence type="ECO:0000256" key="3">
    <source>
        <dbReference type="ARBA" id="ARBA00022452"/>
    </source>
</evidence>
<keyword evidence="7" id="KW-0998">Cell outer membrane</keyword>
<dbReference type="PANTHER" id="PTHR30069:SF29">
    <property type="entry name" value="HEMOGLOBIN AND HEMOGLOBIN-HAPTOGLOBIN-BINDING PROTEIN 1-RELATED"/>
    <property type="match status" value="1"/>
</dbReference>
<dbReference type="Pfam" id="PF14905">
    <property type="entry name" value="OMP_b-brl_3"/>
    <property type="match status" value="1"/>
</dbReference>
<reference evidence="10 11" key="1">
    <citation type="submission" date="2023-09" db="EMBL/GenBank/DDBJ databases">
        <authorList>
            <person name="Rey-Velasco X."/>
        </authorList>
    </citation>
    <scope>NUCLEOTIDE SEQUENCE [LARGE SCALE GENOMIC DNA]</scope>
    <source>
        <strain evidence="10 11">W332</strain>
    </source>
</reference>
<evidence type="ECO:0000256" key="8">
    <source>
        <dbReference type="SAM" id="MobiDB-lite"/>
    </source>
</evidence>
<dbReference type="EMBL" id="JAVRIA010000002">
    <property type="protein sequence ID" value="MDT0557993.1"/>
    <property type="molecule type" value="Genomic_DNA"/>
</dbReference>
<evidence type="ECO:0000256" key="6">
    <source>
        <dbReference type="ARBA" id="ARBA00023136"/>
    </source>
</evidence>
<dbReference type="RefSeq" id="WP_311426765.1">
    <property type="nucleotide sequence ID" value="NZ_JAVRIA010000002.1"/>
</dbReference>
<evidence type="ECO:0000256" key="1">
    <source>
        <dbReference type="ARBA" id="ARBA00004571"/>
    </source>
</evidence>